<evidence type="ECO:0000256" key="4">
    <source>
        <dbReference type="ARBA" id="ARBA00022670"/>
    </source>
</evidence>
<keyword evidence="14" id="KW-1185">Reference proteome</keyword>
<dbReference type="CDD" id="cd02659">
    <property type="entry name" value="peptidase_C19C"/>
    <property type="match status" value="1"/>
</dbReference>
<evidence type="ECO:0000259" key="12">
    <source>
        <dbReference type="PROSITE" id="PS50235"/>
    </source>
</evidence>
<reference evidence="13" key="1">
    <citation type="submission" date="2023-06" db="EMBL/GenBank/DDBJ databases">
        <authorList>
            <person name="Delattre M."/>
        </authorList>
    </citation>
    <scope>NUCLEOTIDE SEQUENCE</scope>
    <source>
        <strain evidence="13">AF72</strain>
    </source>
</reference>
<dbReference type="GO" id="GO:0005829">
    <property type="term" value="C:cytosol"/>
    <property type="evidence" value="ECO:0007669"/>
    <property type="project" value="TreeGrafter"/>
</dbReference>
<evidence type="ECO:0000256" key="5">
    <source>
        <dbReference type="ARBA" id="ARBA00022786"/>
    </source>
</evidence>
<evidence type="ECO:0000256" key="6">
    <source>
        <dbReference type="ARBA" id="ARBA00022801"/>
    </source>
</evidence>
<keyword evidence="5" id="KW-0833">Ubl conjugation pathway</keyword>
<feature type="region of interest" description="Disordered" evidence="11">
    <location>
        <begin position="847"/>
        <end position="871"/>
    </location>
</feature>
<feature type="compositionally biased region" description="Polar residues" evidence="11">
    <location>
        <begin position="62"/>
        <end position="72"/>
    </location>
</feature>
<dbReference type="PANTHER" id="PTHR24006">
    <property type="entry name" value="UBIQUITIN CARBOXYL-TERMINAL HYDROLASE"/>
    <property type="match status" value="1"/>
</dbReference>
<evidence type="ECO:0000256" key="8">
    <source>
        <dbReference type="ARBA" id="ARBA00026136"/>
    </source>
</evidence>
<evidence type="ECO:0000313" key="14">
    <source>
        <dbReference type="Proteomes" id="UP001177023"/>
    </source>
</evidence>
<keyword evidence="6" id="KW-0378">Hydrolase</keyword>
<organism evidence="13 14">
    <name type="scientific">Mesorhabditis spiculigera</name>
    <dbReference type="NCBI Taxonomy" id="96644"/>
    <lineage>
        <taxon>Eukaryota</taxon>
        <taxon>Metazoa</taxon>
        <taxon>Ecdysozoa</taxon>
        <taxon>Nematoda</taxon>
        <taxon>Chromadorea</taxon>
        <taxon>Rhabditida</taxon>
        <taxon>Rhabditina</taxon>
        <taxon>Rhabditomorpha</taxon>
        <taxon>Rhabditoidea</taxon>
        <taxon>Rhabditidae</taxon>
        <taxon>Mesorhabditinae</taxon>
        <taxon>Mesorhabditis</taxon>
    </lineage>
</organism>
<evidence type="ECO:0000256" key="9">
    <source>
        <dbReference type="ARBA" id="ARBA00029910"/>
    </source>
</evidence>
<evidence type="ECO:0000256" key="7">
    <source>
        <dbReference type="ARBA" id="ARBA00022807"/>
    </source>
</evidence>
<dbReference type="GO" id="GO:0004843">
    <property type="term" value="F:cysteine-type deubiquitinase activity"/>
    <property type="evidence" value="ECO:0007669"/>
    <property type="project" value="UniProtKB-EC"/>
</dbReference>
<comment type="similarity">
    <text evidence="2">Belongs to the peptidase C19 family.</text>
</comment>
<evidence type="ECO:0000256" key="2">
    <source>
        <dbReference type="ARBA" id="ARBA00009085"/>
    </source>
</evidence>
<protein>
    <recommendedName>
        <fullName evidence="8">Ubiquitin carboxyl-terminal hydrolase 47</fullName>
        <ecNumber evidence="3">3.4.19.12</ecNumber>
    </recommendedName>
    <alternativeName>
        <fullName evidence="9">Ubiquitin thioesterase 47</fullName>
    </alternativeName>
    <alternativeName>
        <fullName evidence="10">Ubiquitin-specific-processing protease 47</fullName>
    </alternativeName>
</protein>
<dbReference type="PROSITE" id="PS50235">
    <property type="entry name" value="USP_3"/>
    <property type="match status" value="1"/>
</dbReference>
<dbReference type="GO" id="GO:0006508">
    <property type="term" value="P:proteolysis"/>
    <property type="evidence" value="ECO:0007669"/>
    <property type="project" value="UniProtKB-KW"/>
</dbReference>
<dbReference type="GO" id="GO:0005634">
    <property type="term" value="C:nucleus"/>
    <property type="evidence" value="ECO:0007669"/>
    <property type="project" value="TreeGrafter"/>
</dbReference>
<keyword evidence="7" id="KW-0788">Thiol protease</keyword>
<dbReference type="AlphaFoldDB" id="A0AA36GAH9"/>
<dbReference type="InterPro" id="IPR045578">
    <property type="entry name" value="USP47_C"/>
</dbReference>
<dbReference type="Gene3D" id="3.90.70.10">
    <property type="entry name" value="Cysteine proteinases"/>
    <property type="match status" value="1"/>
</dbReference>
<dbReference type="Pfam" id="PF19718">
    <property type="entry name" value="USP47_C"/>
    <property type="match status" value="1"/>
</dbReference>
<dbReference type="SUPFAM" id="SSF54001">
    <property type="entry name" value="Cysteine proteinases"/>
    <property type="match status" value="1"/>
</dbReference>
<evidence type="ECO:0000256" key="11">
    <source>
        <dbReference type="SAM" id="MobiDB-lite"/>
    </source>
</evidence>
<keyword evidence="4" id="KW-0645">Protease</keyword>
<comment type="caution">
    <text evidence="13">The sequence shown here is derived from an EMBL/GenBank/DDBJ whole genome shotgun (WGS) entry which is preliminary data.</text>
</comment>
<feature type="compositionally biased region" description="Polar residues" evidence="11">
    <location>
        <begin position="847"/>
        <end position="856"/>
    </location>
</feature>
<dbReference type="InterPro" id="IPR001394">
    <property type="entry name" value="Peptidase_C19_UCH"/>
</dbReference>
<sequence length="1257" mass="143441">MKMGDAEGRQREGGLPGGQAQPRPDPGVGAAPQNDGPPPPYEQEPAGGSASKETLPSYAEATRQSQDASNNAAIPLPPVPDFSEVPQPPMASCSTSSFTAVTKGPPLDENEHPYVGLINQAMTCYLNSLIQTLYMTPEFRNSLYRWEYDRSDGGATNIPCQLQKLFVMLQTTDRCNAETTELTNSFGWTTTDAYEQHDIQELCRLMFEALENRWKNTAQKDLIQKLYRGTMEDFVKCLGCGNEKVKPDYFLDLPLAVRAFGSQNSYHSVEEALAAFIQPETLDGDNQYHCDSCEKKQDAQKGFRITQFPYLLSIQLKRFDFDYNTLTRCKIVDRVTFPDVLNLNPFVGKATPKVARSSDVKAGQQIDHEAVIKMIQTEGENVYELFSVMVHYGTANGGHYFAYIKNLDQEKWYEFNDTKVACASLHDINKTFGSFSGNQAVAYMLVYRKISLDQNEHFLRTAELPEHINRLMARWTQDEENRAKQLEADAKLVKIVVQLNVATKVLSRSRPPVHHFELSRENQLGDIIKESAKYFVAEEEDLQLNFRDCRLLECDALHRQITYEHTARNELNKLIDSRLPTMGSHNGYKPSRPELHFLLDVKRPENMFYPAFPESHESVCTFQVFIVDFVNDRLSRFLMAVGRKERVIEVRKKIGIILGTTPHEFLQYRLYYERRPPNQPSTLVAAENGFPLCQLWSDNLSEPVALFIDGMADSSIEHQQEVAADRQLPFQDSRMFHLLDRNKHSIEILVELPNEEEITRAQRLGHFGDPVDPEMMDATDSMSFSMDVVEAPSEVATSASDEPTYSLELLGQPEPLIFGGSDAAPACSQSSSLDDEDELMTPGSFCNNTPLLSPNVSEGGEDDPMGAGEESQNRMDIWGDKTTYTQEEHYTALDDMTNATRGSLIDDPGARLQDPPRDWRELIRVLETTQTDTHPELRLDVDRRLLTYKFKEWLARYLDYDERKFGLARYQPNSDQNVEITTKADTTMEEVCRMSLKVALTLRAPLREGEKMLLVQRFCTEEIDFARQAPLCRLHCRTNTPIEALLEQCRRHLAVDFNDEVPVERLRFRAIEDALRMTMLPTTGHIGPVWQDIVYLEILPEEAVGATGQSIFIRRYRPSVPDLDAAEDLFIVPTAENQEQTLRQAISERSNIPADRLQFVEPTNQWEKFPYAKTRIQLHDRHRWTSELKFGEKSIEKLAGKVLYYRDGGEEVKVLTEEDRKQMNIKEQRANSGAWNTTKYRRHERPLRINMGSMSEG</sequence>
<evidence type="ECO:0000256" key="10">
    <source>
        <dbReference type="ARBA" id="ARBA00032453"/>
    </source>
</evidence>
<dbReference type="InterPro" id="IPR018200">
    <property type="entry name" value="USP_CS"/>
</dbReference>
<comment type="catalytic activity">
    <reaction evidence="1">
        <text>Thiol-dependent hydrolysis of ester, thioester, amide, peptide and isopeptide bonds formed by the C-terminal Gly of ubiquitin (a 76-residue protein attached to proteins as an intracellular targeting signal).</text>
        <dbReference type="EC" id="3.4.19.12"/>
    </reaction>
</comment>
<dbReference type="FunFam" id="3.90.70.10:FF:000241">
    <property type="entry name" value="Ubiquitin carboxyl-terminal hydrolase"/>
    <property type="match status" value="1"/>
</dbReference>
<accession>A0AA36GAH9</accession>
<dbReference type="PROSITE" id="PS00973">
    <property type="entry name" value="USP_2"/>
    <property type="match status" value="1"/>
</dbReference>
<feature type="domain" description="USP" evidence="12">
    <location>
        <begin position="115"/>
        <end position="450"/>
    </location>
</feature>
<proteinExistence type="inferred from homology"/>
<name>A0AA36GAH9_9BILA</name>
<evidence type="ECO:0000313" key="13">
    <source>
        <dbReference type="EMBL" id="CAJ0581551.1"/>
    </source>
</evidence>
<dbReference type="PROSITE" id="PS00972">
    <property type="entry name" value="USP_1"/>
    <property type="match status" value="1"/>
</dbReference>
<feature type="compositionally biased region" description="Basic and acidic residues" evidence="11">
    <location>
        <begin position="1"/>
        <end position="12"/>
    </location>
</feature>
<dbReference type="InterPro" id="IPR028889">
    <property type="entry name" value="USP"/>
</dbReference>
<feature type="region of interest" description="Disordered" evidence="11">
    <location>
        <begin position="1"/>
        <end position="105"/>
    </location>
</feature>
<feature type="non-terminal residue" evidence="13">
    <location>
        <position position="1"/>
    </location>
</feature>
<dbReference type="InterPro" id="IPR038765">
    <property type="entry name" value="Papain-like_cys_pep_sf"/>
</dbReference>
<dbReference type="EMBL" id="CATQJA010002663">
    <property type="protein sequence ID" value="CAJ0581551.1"/>
    <property type="molecule type" value="Genomic_DNA"/>
</dbReference>
<dbReference type="GO" id="GO:0016579">
    <property type="term" value="P:protein deubiquitination"/>
    <property type="evidence" value="ECO:0007669"/>
    <property type="project" value="InterPro"/>
</dbReference>
<dbReference type="Pfam" id="PF00443">
    <property type="entry name" value="UCH"/>
    <property type="match status" value="1"/>
</dbReference>
<dbReference type="Proteomes" id="UP001177023">
    <property type="component" value="Unassembled WGS sequence"/>
</dbReference>
<gene>
    <name evidence="13" type="ORF">MSPICULIGERA_LOCUS19708</name>
</gene>
<dbReference type="EC" id="3.4.19.12" evidence="3"/>
<dbReference type="InterPro" id="IPR050164">
    <property type="entry name" value="Peptidase_C19"/>
</dbReference>
<evidence type="ECO:0000256" key="3">
    <source>
        <dbReference type="ARBA" id="ARBA00012759"/>
    </source>
</evidence>
<dbReference type="PANTHER" id="PTHR24006:SF702">
    <property type="entry name" value="UBIQUITIN CARBOXYL-TERMINAL HYDROLASE 47"/>
    <property type="match status" value="1"/>
</dbReference>
<evidence type="ECO:0000256" key="1">
    <source>
        <dbReference type="ARBA" id="ARBA00000707"/>
    </source>
</evidence>